<proteinExistence type="predicted"/>
<name>A0ABS8JMS3_9BURK</name>
<protein>
    <submittedName>
        <fullName evidence="2">Uncharacterized protein</fullName>
    </submittedName>
</protein>
<reference evidence="2 3" key="1">
    <citation type="submission" date="2021-11" db="EMBL/GenBank/DDBJ databases">
        <authorList>
            <person name="Oh E.-T."/>
            <person name="Kim S.-B."/>
        </authorList>
    </citation>
    <scope>NUCLEOTIDE SEQUENCE [LARGE SCALE GENOMIC DNA]</scope>
    <source>
        <strain evidence="2 3">MMS20-SJTR3</strain>
    </source>
</reference>
<dbReference type="Proteomes" id="UP001431019">
    <property type="component" value="Unassembled WGS sequence"/>
</dbReference>
<feature type="signal peptide" evidence="1">
    <location>
        <begin position="1"/>
        <end position="27"/>
    </location>
</feature>
<evidence type="ECO:0000313" key="3">
    <source>
        <dbReference type="Proteomes" id="UP001431019"/>
    </source>
</evidence>
<gene>
    <name evidence="2" type="ORF">LJ656_01155</name>
</gene>
<dbReference type="RefSeq" id="WP_230507448.1">
    <property type="nucleotide sequence ID" value="NZ_JAJITD010000001.1"/>
</dbReference>
<evidence type="ECO:0000256" key="1">
    <source>
        <dbReference type="SAM" id="SignalP"/>
    </source>
</evidence>
<accession>A0ABS8JMS3</accession>
<sequence>MDRRGFMLTSVSLAIAAGGAWPWFACAAGDASTARALAVVDSTLAAGDLLACYARQFSLPVFETGDDIGALWFATLAPLLAAATVITTAPAAPAARSAASLIGITRASDHFVLSRLALCSGCFTEHSQQRHAMPGEQVEYVAFALTPRDRREPRPATPRPATR</sequence>
<keyword evidence="1" id="KW-0732">Signal</keyword>
<dbReference type="EMBL" id="JAJITD010000001">
    <property type="protein sequence ID" value="MCC8391184.1"/>
    <property type="molecule type" value="Genomic_DNA"/>
</dbReference>
<comment type="caution">
    <text evidence="2">The sequence shown here is derived from an EMBL/GenBank/DDBJ whole genome shotgun (WGS) entry which is preliminary data.</text>
</comment>
<feature type="chain" id="PRO_5046740407" evidence="1">
    <location>
        <begin position="28"/>
        <end position="163"/>
    </location>
</feature>
<evidence type="ECO:0000313" key="2">
    <source>
        <dbReference type="EMBL" id="MCC8391184.1"/>
    </source>
</evidence>
<keyword evidence="3" id="KW-1185">Reference proteome</keyword>
<organism evidence="2 3">
    <name type="scientific">Paraburkholderia sejongensis</name>
    <dbReference type="NCBI Taxonomy" id="2886946"/>
    <lineage>
        <taxon>Bacteria</taxon>
        <taxon>Pseudomonadati</taxon>
        <taxon>Pseudomonadota</taxon>
        <taxon>Betaproteobacteria</taxon>
        <taxon>Burkholderiales</taxon>
        <taxon>Burkholderiaceae</taxon>
        <taxon>Paraburkholderia</taxon>
    </lineage>
</organism>